<dbReference type="Proteomes" id="UP000613193">
    <property type="component" value="Unassembled WGS sequence"/>
</dbReference>
<organism evidence="1 2">
    <name type="scientific">Mucilaginibacter segetis</name>
    <dbReference type="NCBI Taxonomy" id="2793071"/>
    <lineage>
        <taxon>Bacteria</taxon>
        <taxon>Pseudomonadati</taxon>
        <taxon>Bacteroidota</taxon>
        <taxon>Sphingobacteriia</taxon>
        <taxon>Sphingobacteriales</taxon>
        <taxon>Sphingobacteriaceae</taxon>
        <taxon>Mucilaginibacter</taxon>
    </lineage>
</organism>
<evidence type="ECO:0000313" key="1">
    <source>
        <dbReference type="EMBL" id="MBK0379278.1"/>
    </source>
</evidence>
<dbReference type="EMBL" id="JAEHFW010000001">
    <property type="protein sequence ID" value="MBK0379278.1"/>
    <property type="molecule type" value="Genomic_DNA"/>
</dbReference>
<reference evidence="1" key="1">
    <citation type="submission" date="2020-12" db="EMBL/GenBank/DDBJ databases">
        <title>Bacterial novel species Mucilaginibacter sp. SD-g isolated from soil.</title>
        <authorList>
            <person name="Jung H.-Y."/>
        </authorList>
    </citation>
    <scope>NUCLEOTIDE SEQUENCE</scope>
    <source>
        <strain evidence="1">SD-g</strain>
    </source>
</reference>
<dbReference type="RefSeq" id="WP_200065712.1">
    <property type="nucleotide sequence ID" value="NZ_JAEHFW010000001.1"/>
</dbReference>
<comment type="caution">
    <text evidence="1">The sequence shown here is derived from an EMBL/GenBank/DDBJ whole genome shotgun (WGS) entry which is preliminary data.</text>
</comment>
<accession>A0A934PR73</accession>
<proteinExistence type="predicted"/>
<gene>
    <name evidence="1" type="ORF">I5M19_08175</name>
</gene>
<sequence>MKKRQVIFLVLAAIYALLLAWSLGHNDIQLNPTDAPRYIGRHSLTKK</sequence>
<keyword evidence="2" id="KW-1185">Reference proteome</keyword>
<name>A0A934PR73_9SPHI</name>
<protein>
    <submittedName>
        <fullName evidence="1">Uncharacterized protein</fullName>
    </submittedName>
</protein>
<dbReference type="AlphaFoldDB" id="A0A934PR73"/>
<evidence type="ECO:0000313" key="2">
    <source>
        <dbReference type="Proteomes" id="UP000613193"/>
    </source>
</evidence>